<dbReference type="AlphaFoldDB" id="A0A0L0S4S8"/>
<keyword evidence="5" id="KW-0819">tRNA processing</keyword>
<evidence type="ECO:0000313" key="13">
    <source>
        <dbReference type="Proteomes" id="UP000054350"/>
    </source>
</evidence>
<dbReference type="NCBIfam" id="TIGR03724">
    <property type="entry name" value="arch_bud32"/>
    <property type="match status" value="1"/>
</dbReference>
<dbReference type="GO" id="GO:0070525">
    <property type="term" value="P:tRNA threonylcarbamoyladenosine metabolic process"/>
    <property type="evidence" value="ECO:0007669"/>
    <property type="project" value="TreeGrafter"/>
</dbReference>
<dbReference type="Gene3D" id="3.30.200.20">
    <property type="entry name" value="Phosphorylase Kinase, domain 1"/>
    <property type="match status" value="1"/>
</dbReference>
<dbReference type="STRING" id="578462.A0A0L0S4S8"/>
<evidence type="ECO:0000256" key="6">
    <source>
        <dbReference type="ARBA" id="ARBA00022741"/>
    </source>
</evidence>
<dbReference type="OrthoDB" id="3399at2759"/>
<gene>
    <name evidence="12" type="ORF">AMAG_03111</name>
</gene>
<feature type="domain" description="Protein kinase" evidence="11">
    <location>
        <begin position="1"/>
        <end position="240"/>
    </location>
</feature>
<dbReference type="OMA" id="AYCEVHP"/>
<keyword evidence="3" id="KW-0723">Serine/threonine-protein kinase</keyword>
<dbReference type="GO" id="GO:0005634">
    <property type="term" value="C:nucleus"/>
    <property type="evidence" value="ECO:0007669"/>
    <property type="project" value="TreeGrafter"/>
</dbReference>
<dbReference type="VEuPathDB" id="FungiDB:AMAG_03111"/>
<evidence type="ECO:0000256" key="10">
    <source>
        <dbReference type="ARBA" id="ARBA00048679"/>
    </source>
</evidence>
<dbReference type="EC" id="2.7.11.1" evidence="2"/>
<dbReference type="GO" id="GO:0008033">
    <property type="term" value="P:tRNA processing"/>
    <property type="evidence" value="ECO:0007669"/>
    <property type="project" value="UniProtKB-KW"/>
</dbReference>
<comment type="catalytic activity">
    <reaction evidence="9">
        <text>L-threonyl-[protein] + ATP = O-phospho-L-threonyl-[protein] + ADP + H(+)</text>
        <dbReference type="Rhea" id="RHEA:46608"/>
        <dbReference type="Rhea" id="RHEA-COMP:11060"/>
        <dbReference type="Rhea" id="RHEA-COMP:11605"/>
        <dbReference type="ChEBI" id="CHEBI:15378"/>
        <dbReference type="ChEBI" id="CHEBI:30013"/>
        <dbReference type="ChEBI" id="CHEBI:30616"/>
        <dbReference type="ChEBI" id="CHEBI:61977"/>
        <dbReference type="ChEBI" id="CHEBI:456216"/>
        <dbReference type="EC" id="2.7.11.1"/>
    </reaction>
</comment>
<accession>A0A0L0S4S8</accession>
<sequence length="240" mass="26117">MSGIEIIKQGAEGRLYRHQFLGTAVLSKERFKKTYRHPTLDANLTRSRLMQEARALRKARLQAHVPTPRVLFVDPETSTLVMEEIAAPTVRDWVLTHSGAAGAHSTDLDAVCDQIGMAVARLHGVDLIHGDLTTSNMLVTDLYLATATATASSTTKSPALLGLCMIDFGLAATSTLAEDKAVDLYVLERAIKSTHPKVEKDMVARVLAAYEREATTAVAAPVLAKLDEVRLRGRKRSMVG</sequence>
<dbReference type="InterPro" id="IPR022495">
    <property type="entry name" value="Bud32"/>
</dbReference>
<evidence type="ECO:0000256" key="5">
    <source>
        <dbReference type="ARBA" id="ARBA00022694"/>
    </source>
</evidence>
<dbReference type="PROSITE" id="PS50011">
    <property type="entry name" value="PROTEIN_KINASE_DOM"/>
    <property type="match status" value="1"/>
</dbReference>
<keyword evidence="4" id="KW-0808">Transferase</keyword>
<evidence type="ECO:0000256" key="4">
    <source>
        <dbReference type="ARBA" id="ARBA00022679"/>
    </source>
</evidence>
<dbReference type="GO" id="GO:0005524">
    <property type="term" value="F:ATP binding"/>
    <property type="evidence" value="ECO:0007669"/>
    <property type="project" value="UniProtKB-KW"/>
</dbReference>
<dbReference type="GO" id="GO:0005829">
    <property type="term" value="C:cytosol"/>
    <property type="evidence" value="ECO:0007669"/>
    <property type="project" value="TreeGrafter"/>
</dbReference>
<dbReference type="InterPro" id="IPR008266">
    <property type="entry name" value="Tyr_kinase_AS"/>
</dbReference>
<dbReference type="InterPro" id="IPR000719">
    <property type="entry name" value="Prot_kinase_dom"/>
</dbReference>
<keyword evidence="13" id="KW-1185">Reference proteome</keyword>
<reference evidence="12 13" key="1">
    <citation type="submission" date="2009-11" db="EMBL/GenBank/DDBJ databases">
        <title>Annotation of Allomyces macrogynus ATCC 38327.</title>
        <authorList>
            <consortium name="The Broad Institute Genome Sequencing Platform"/>
            <person name="Russ C."/>
            <person name="Cuomo C."/>
            <person name="Burger G."/>
            <person name="Gray M.W."/>
            <person name="Holland P.W.H."/>
            <person name="King N."/>
            <person name="Lang F.B.F."/>
            <person name="Roger A.J."/>
            <person name="Ruiz-Trillo I."/>
            <person name="Young S.K."/>
            <person name="Zeng Q."/>
            <person name="Gargeya S."/>
            <person name="Fitzgerald M."/>
            <person name="Haas B."/>
            <person name="Abouelleil A."/>
            <person name="Alvarado L."/>
            <person name="Arachchi H.M."/>
            <person name="Berlin A."/>
            <person name="Chapman S.B."/>
            <person name="Gearin G."/>
            <person name="Goldberg J."/>
            <person name="Griggs A."/>
            <person name="Gujja S."/>
            <person name="Hansen M."/>
            <person name="Heiman D."/>
            <person name="Howarth C."/>
            <person name="Larimer J."/>
            <person name="Lui A."/>
            <person name="MacDonald P.J.P."/>
            <person name="McCowen C."/>
            <person name="Montmayeur A."/>
            <person name="Murphy C."/>
            <person name="Neiman D."/>
            <person name="Pearson M."/>
            <person name="Priest M."/>
            <person name="Roberts A."/>
            <person name="Saif S."/>
            <person name="Shea T."/>
            <person name="Sisk P."/>
            <person name="Stolte C."/>
            <person name="Sykes S."/>
            <person name="Wortman J."/>
            <person name="Nusbaum C."/>
            <person name="Birren B."/>
        </authorList>
    </citation>
    <scope>NUCLEOTIDE SEQUENCE [LARGE SCALE GENOMIC DNA]</scope>
    <source>
        <strain evidence="12 13">ATCC 38327</strain>
    </source>
</reference>
<comment type="catalytic activity">
    <reaction evidence="10">
        <text>L-seryl-[protein] + ATP = O-phospho-L-seryl-[protein] + ADP + H(+)</text>
        <dbReference type="Rhea" id="RHEA:17989"/>
        <dbReference type="Rhea" id="RHEA-COMP:9863"/>
        <dbReference type="Rhea" id="RHEA-COMP:11604"/>
        <dbReference type="ChEBI" id="CHEBI:15378"/>
        <dbReference type="ChEBI" id="CHEBI:29999"/>
        <dbReference type="ChEBI" id="CHEBI:30616"/>
        <dbReference type="ChEBI" id="CHEBI:83421"/>
        <dbReference type="ChEBI" id="CHEBI:456216"/>
        <dbReference type="EC" id="2.7.11.1"/>
    </reaction>
</comment>
<dbReference type="PROSITE" id="PS00109">
    <property type="entry name" value="PROTEIN_KINASE_TYR"/>
    <property type="match status" value="1"/>
</dbReference>
<evidence type="ECO:0000256" key="9">
    <source>
        <dbReference type="ARBA" id="ARBA00047899"/>
    </source>
</evidence>
<dbReference type="Gene3D" id="1.10.510.10">
    <property type="entry name" value="Transferase(Phosphotransferase) domain 1"/>
    <property type="match status" value="1"/>
</dbReference>
<keyword evidence="6" id="KW-0547">Nucleotide-binding</keyword>
<reference evidence="13" key="2">
    <citation type="submission" date="2009-11" db="EMBL/GenBank/DDBJ databases">
        <title>The Genome Sequence of Allomyces macrogynus strain ATCC 38327.</title>
        <authorList>
            <consortium name="The Broad Institute Genome Sequencing Platform"/>
            <person name="Russ C."/>
            <person name="Cuomo C."/>
            <person name="Shea T."/>
            <person name="Young S.K."/>
            <person name="Zeng Q."/>
            <person name="Koehrsen M."/>
            <person name="Haas B."/>
            <person name="Borodovsky M."/>
            <person name="Guigo R."/>
            <person name="Alvarado L."/>
            <person name="Berlin A."/>
            <person name="Borenstein D."/>
            <person name="Chen Z."/>
            <person name="Engels R."/>
            <person name="Freedman E."/>
            <person name="Gellesch M."/>
            <person name="Goldberg J."/>
            <person name="Griggs A."/>
            <person name="Gujja S."/>
            <person name="Heiman D."/>
            <person name="Hepburn T."/>
            <person name="Howarth C."/>
            <person name="Jen D."/>
            <person name="Larson L."/>
            <person name="Lewis B."/>
            <person name="Mehta T."/>
            <person name="Park D."/>
            <person name="Pearson M."/>
            <person name="Roberts A."/>
            <person name="Saif S."/>
            <person name="Shenoy N."/>
            <person name="Sisk P."/>
            <person name="Stolte C."/>
            <person name="Sykes S."/>
            <person name="Walk T."/>
            <person name="White J."/>
            <person name="Yandava C."/>
            <person name="Burger G."/>
            <person name="Gray M.W."/>
            <person name="Holland P.W.H."/>
            <person name="King N."/>
            <person name="Lang F.B.F."/>
            <person name="Roger A.J."/>
            <person name="Ruiz-Trillo I."/>
            <person name="Lander E."/>
            <person name="Nusbaum C."/>
        </authorList>
    </citation>
    <scope>NUCLEOTIDE SEQUENCE [LARGE SCALE GENOMIC DNA]</scope>
    <source>
        <strain evidence="13">ATCC 38327</strain>
    </source>
</reference>
<evidence type="ECO:0000256" key="7">
    <source>
        <dbReference type="ARBA" id="ARBA00022777"/>
    </source>
</evidence>
<protein>
    <recommendedName>
        <fullName evidence="2">non-specific serine/threonine protein kinase</fullName>
        <ecNumber evidence="2">2.7.11.1</ecNumber>
    </recommendedName>
</protein>
<organism evidence="12 13">
    <name type="scientific">Allomyces macrogynus (strain ATCC 38327)</name>
    <name type="common">Allomyces javanicus var. macrogynus</name>
    <dbReference type="NCBI Taxonomy" id="578462"/>
    <lineage>
        <taxon>Eukaryota</taxon>
        <taxon>Fungi</taxon>
        <taxon>Fungi incertae sedis</taxon>
        <taxon>Blastocladiomycota</taxon>
        <taxon>Blastocladiomycetes</taxon>
        <taxon>Blastocladiales</taxon>
        <taxon>Blastocladiaceae</taxon>
        <taxon>Allomyces</taxon>
    </lineage>
</organism>
<evidence type="ECO:0000256" key="3">
    <source>
        <dbReference type="ARBA" id="ARBA00022527"/>
    </source>
</evidence>
<evidence type="ECO:0000259" key="11">
    <source>
        <dbReference type="PROSITE" id="PS50011"/>
    </source>
</evidence>
<evidence type="ECO:0000256" key="8">
    <source>
        <dbReference type="ARBA" id="ARBA00022840"/>
    </source>
</evidence>
<comment type="similarity">
    <text evidence="1">Belongs to the protein kinase superfamily. BUD32 family.</text>
</comment>
<evidence type="ECO:0000313" key="12">
    <source>
        <dbReference type="EMBL" id="KNE57389.1"/>
    </source>
</evidence>
<evidence type="ECO:0000256" key="2">
    <source>
        <dbReference type="ARBA" id="ARBA00012513"/>
    </source>
</evidence>
<dbReference type="Proteomes" id="UP000054350">
    <property type="component" value="Unassembled WGS sequence"/>
</dbReference>
<keyword evidence="7 12" id="KW-0418">Kinase</keyword>
<dbReference type="EMBL" id="GG745331">
    <property type="protein sequence ID" value="KNE57389.1"/>
    <property type="molecule type" value="Genomic_DNA"/>
</dbReference>
<dbReference type="eggNOG" id="KOG3087">
    <property type="taxonomic scope" value="Eukaryota"/>
</dbReference>
<dbReference type="SUPFAM" id="SSF56112">
    <property type="entry name" value="Protein kinase-like (PK-like)"/>
    <property type="match status" value="1"/>
</dbReference>
<dbReference type="PANTHER" id="PTHR12209:SF0">
    <property type="entry name" value="EKC_KEOPS COMPLEX SUBUNIT TP53RK"/>
    <property type="match status" value="1"/>
</dbReference>
<keyword evidence="8" id="KW-0067">ATP-binding</keyword>
<name>A0A0L0S4S8_ALLM3</name>
<dbReference type="Pfam" id="PF06293">
    <property type="entry name" value="Kdo"/>
    <property type="match status" value="1"/>
</dbReference>
<proteinExistence type="inferred from homology"/>
<dbReference type="PANTHER" id="PTHR12209">
    <property type="entry name" value="NON-SPECIFIC SERINE/THREONINE PROTEIN KINASE"/>
    <property type="match status" value="1"/>
</dbReference>
<evidence type="ECO:0000256" key="1">
    <source>
        <dbReference type="ARBA" id="ARBA00010630"/>
    </source>
</evidence>
<dbReference type="InterPro" id="IPR011009">
    <property type="entry name" value="Kinase-like_dom_sf"/>
</dbReference>
<dbReference type="FunFam" id="3.30.200.20:FF:000201">
    <property type="entry name" value="TP53-regulating kinase isoform X1"/>
    <property type="match status" value="1"/>
</dbReference>
<dbReference type="GO" id="GO:0004674">
    <property type="term" value="F:protein serine/threonine kinase activity"/>
    <property type="evidence" value="ECO:0007669"/>
    <property type="project" value="UniProtKB-KW"/>
</dbReference>
<dbReference type="GO" id="GO:0000408">
    <property type="term" value="C:EKC/KEOPS complex"/>
    <property type="evidence" value="ECO:0007669"/>
    <property type="project" value="TreeGrafter"/>
</dbReference>